<dbReference type="Pfam" id="PF01636">
    <property type="entry name" value="APH"/>
    <property type="match status" value="1"/>
</dbReference>
<sequence>MSGHPATFWQSVSEEEKYAPIADVAEIIRNLHELRAPTGLDLEKKKPFTEIEGRLNESRSLTRDDEAYLRQRIGELKASYERLEFPLPQGVIHGDANVGNVLLSREGTPCLIDLDSFCIGPREWDLVQTALFYERFGWHTADEYRTFVNVYGFDIMTWSGYETLAGYREIAMTLWLAEKDSDDAAQEVRKRVSAIRTGGDRRDWAPF</sequence>
<dbReference type="InterPro" id="IPR011009">
    <property type="entry name" value="Kinase-like_dom_sf"/>
</dbReference>
<keyword evidence="3" id="KW-1185">Reference proteome</keyword>
<feature type="domain" description="Aminoglycoside phosphotransferase" evidence="1">
    <location>
        <begin position="11"/>
        <end position="152"/>
    </location>
</feature>
<gene>
    <name evidence="2" type="ordered locus">RAM_31660</name>
</gene>
<name>A0A9R0P1Z4_AMYMS</name>
<accession>A0A9R0P1Z4</accession>
<evidence type="ECO:0000313" key="2">
    <source>
        <dbReference type="EMBL" id="AEK44807.1"/>
    </source>
</evidence>
<organism evidence="2 3">
    <name type="scientific">Amycolatopsis mediterranei (strain S699)</name>
    <name type="common">Nocardia mediterranei</name>
    <dbReference type="NCBI Taxonomy" id="713604"/>
    <lineage>
        <taxon>Bacteria</taxon>
        <taxon>Bacillati</taxon>
        <taxon>Actinomycetota</taxon>
        <taxon>Actinomycetes</taxon>
        <taxon>Pseudonocardiales</taxon>
        <taxon>Pseudonocardiaceae</taxon>
        <taxon>Amycolatopsis</taxon>
    </lineage>
</organism>
<dbReference type="KEGG" id="amn:RAM_31660"/>
<proteinExistence type="predicted"/>
<reference evidence="2 3" key="1">
    <citation type="journal article" date="2011" name="J. Bacteriol.">
        <title>Whole genome sequence of the rifamycin B-producing strain Amycolatopsis mediterranei S699.</title>
        <authorList>
            <person name="Verma M."/>
            <person name="Kaur J."/>
            <person name="Kumar M."/>
            <person name="Kumari K."/>
            <person name="Saxena A."/>
            <person name="Anand S."/>
            <person name="Nigam A."/>
            <person name="Ravi V."/>
            <person name="Raghuvanshi S."/>
            <person name="Khurana P."/>
            <person name="Tyagi A.K."/>
            <person name="Khurana J.P."/>
            <person name="Lal R."/>
        </authorList>
    </citation>
    <scope>NUCLEOTIDE SEQUENCE [LARGE SCALE GENOMIC DNA]</scope>
    <source>
        <strain evidence="2 3">S699</strain>
    </source>
</reference>
<dbReference type="PANTHER" id="PTHR21310">
    <property type="entry name" value="AMINOGLYCOSIDE PHOSPHOTRANSFERASE-RELATED-RELATED"/>
    <property type="match status" value="1"/>
</dbReference>
<dbReference type="InterPro" id="IPR002575">
    <property type="entry name" value="Aminoglycoside_PTrfase"/>
</dbReference>
<dbReference type="AlphaFoldDB" id="A0A9R0P1Z4"/>
<evidence type="ECO:0000313" key="3">
    <source>
        <dbReference type="Proteomes" id="UP000006138"/>
    </source>
</evidence>
<evidence type="ECO:0000259" key="1">
    <source>
        <dbReference type="Pfam" id="PF01636"/>
    </source>
</evidence>
<dbReference type="Proteomes" id="UP000006138">
    <property type="component" value="Chromosome"/>
</dbReference>
<dbReference type="SUPFAM" id="SSF56112">
    <property type="entry name" value="Protein kinase-like (PK-like)"/>
    <property type="match status" value="1"/>
</dbReference>
<dbReference type="InterPro" id="IPR051678">
    <property type="entry name" value="AGP_Transferase"/>
</dbReference>
<dbReference type="PANTHER" id="PTHR21310:SF40">
    <property type="entry name" value="AMINOGLYCOSIDE PHOSPHOTRANSFERASE DOMAIN-CONTAINING PROTEIN-RELATED"/>
    <property type="match status" value="1"/>
</dbReference>
<dbReference type="Gene3D" id="3.90.1200.10">
    <property type="match status" value="1"/>
</dbReference>
<dbReference type="EMBL" id="CP002896">
    <property type="protein sequence ID" value="AEK44807.1"/>
    <property type="molecule type" value="Genomic_DNA"/>
</dbReference>
<protein>
    <submittedName>
        <fullName evidence="2">Aminoglycoside phosphotransferase</fullName>
    </submittedName>
</protein>